<sequence>MEICAMIAQIPGTRPLREYSGILLSCPLMYRVEILCWCTTHQLLWRLNQLRVTDEEGWEINEEGEEDIGKSCLIGRLCTQKPFSRSLLKNILCRLWNLGETEWDLKIKKTIATAIFLVLSYNSNSTLERILGKTPWVLNAGFLILERMKGIPEDWEATLCSYITTGRVLNLPIKAITKSNMARLVGMTGEIIEIQGAELLEYWHIKLKEFVLDIFCRKHCVNLSIQSRISYGAARIRSPPSRDSMFRCVQTSSTWQPTYISTLWLSSPVKLRRRFTKNSLRFSLGMQLALQLNIPSYHKYKEKG</sequence>
<dbReference type="AlphaFoldDB" id="A0A7J6G6S1"/>
<gene>
    <name evidence="1" type="ORF">F8388_022379</name>
</gene>
<accession>A0A7J6G6S1</accession>
<organism evidence="1 2">
    <name type="scientific">Cannabis sativa</name>
    <name type="common">Hemp</name>
    <name type="synonym">Marijuana</name>
    <dbReference type="NCBI Taxonomy" id="3483"/>
    <lineage>
        <taxon>Eukaryota</taxon>
        <taxon>Viridiplantae</taxon>
        <taxon>Streptophyta</taxon>
        <taxon>Embryophyta</taxon>
        <taxon>Tracheophyta</taxon>
        <taxon>Spermatophyta</taxon>
        <taxon>Magnoliopsida</taxon>
        <taxon>eudicotyledons</taxon>
        <taxon>Gunneridae</taxon>
        <taxon>Pentapetalae</taxon>
        <taxon>rosids</taxon>
        <taxon>fabids</taxon>
        <taxon>Rosales</taxon>
        <taxon>Cannabaceae</taxon>
        <taxon>Cannabis</taxon>
    </lineage>
</organism>
<name>A0A7J6G6S1_CANSA</name>
<evidence type="ECO:0000313" key="1">
    <source>
        <dbReference type="EMBL" id="KAF4378558.1"/>
    </source>
</evidence>
<evidence type="ECO:0008006" key="3">
    <source>
        <dbReference type="Google" id="ProtNLM"/>
    </source>
</evidence>
<protein>
    <recommendedName>
        <fullName evidence="3">DUF4283 domain-containing protein</fullName>
    </recommendedName>
</protein>
<reference evidence="1 2" key="1">
    <citation type="journal article" date="2020" name="bioRxiv">
        <title>Sequence and annotation of 42 cannabis genomes reveals extensive copy number variation in cannabinoid synthesis and pathogen resistance genes.</title>
        <authorList>
            <person name="Mckernan K.J."/>
            <person name="Helbert Y."/>
            <person name="Kane L.T."/>
            <person name="Ebling H."/>
            <person name="Zhang L."/>
            <person name="Liu B."/>
            <person name="Eaton Z."/>
            <person name="Mclaughlin S."/>
            <person name="Kingan S."/>
            <person name="Baybayan P."/>
            <person name="Concepcion G."/>
            <person name="Jordan M."/>
            <person name="Riva A."/>
            <person name="Barbazuk W."/>
            <person name="Harkins T."/>
        </authorList>
    </citation>
    <scope>NUCLEOTIDE SEQUENCE [LARGE SCALE GENOMIC DNA]</scope>
    <source>
        <strain evidence="2">cv. Jamaican Lion 4</strain>
        <tissue evidence="1">Leaf</tissue>
    </source>
</reference>
<proteinExistence type="predicted"/>
<dbReference type="EMBL" id="JAATIP010000073">
    <property type="protein sequence ID" value="KAF4378558.1"/>
    <property type="molecule type" value="Genomic_DNA"/>
</dbReference>
<dbReference type="Proteomes" id="UP000525078">
    <property type="component" value="Unassembled WGS sequence"/>
</dbReference>
<comment type="caution">
    <text evidence="1">The sequence shown here is derived from an EMBL/GenBank/DDBJ whole genome shotgun (WGS) entry which is preliminary data.</text>
</comment>
<evidence type="ECO:0000313" key="2">
    <source>
        <dbReference type="Proteomes" id="UP000525078"/>
    </source>
</evidence>